<keyword evidence="4 11" id="KW-0813">Transport</keyword>
<evidence type="ECO:0000313" key="16">
    <source>
        <dbReference type="EMBL" id="MCX2696517.1"/>
    </source>
</evidence>
<evidence type="ECO:0000256" key="9">
    <source>
        <dbReference type="ARBA" id="ARBA00023170"/>
    </source>
</evidence>
<evidence type="ECO:0000256" key="1">
    <source>
        <dbReference type="ARBA" id="ARBA00004571"/>
    </source>
</evidence>
<comment type="caution">
    <text evidence="16">The sequence shown here is derived from an EMBL/GenBank/DDBJ whole genome shotgun (WGS) entry which is preliminary data.</text>
</comment>
<keyword evidence="8 11" id="KW-0472">Membrane</keyword>
<gene>
    <name evidence="16" type="ORF">OPR82_06980</name>
</gene>
<keyword evidence="5 11" id="KW-1134">Transmembrane beta strand</keyword>
<evidence type="ECO:0000256" key="8">
    <source>
        <dbReference type="ARBA" id="ARBA00023136"/>
    </source>
</evidence>
<protein>
    <recommendedName>
        <fullName evidence="3">Heme transporter BhuA</fullName>
    </recommendedName>
</protein>
<dbReference type="EMBL" id="JAPHAV010000002">
    <property type="protein sequence ID" value="MCX2696517.1"/>
    <property type="molecule type" value="Genomic_DNA"/>
</dbReference>
<dbReference type="PROSITE" id="PS52016">
    <property type="entry name" value="TONB_DEPENDENT_REC_3"/>
    <property type="match status" value="1"/>
</dbReference>
<keyword evidence="6 11" id="KW-0812">Transmembrane</keyword>
<evidence type="ECO:0000256" key="3">
    <source>
        <dbReference type="ARBA" id="ARBA00021261"/>
    </source>
</evidence>
<reference evidence="16 17" key="1">
    <citation type="submission" date="2022-11" db="EMBL/GenBank/DDBJ databases">
        <title>Brucella sp. YY2X, whole genome shotgun sequencing project.</title>
        <authorList>
            <person name="Yang Y."/>
        </authorList>
    </citation>
    <scope>NUCLEOTIDE SEQUENCE [LARGE SCALE GENOMIC DNA]</scope>
    <source>
        <strain evidence="16 17">YY2X</strain>
    </source>
</reference>
<dbReference type="InterPro" id="IPR011276">
    <property type="entry name" value="TonB_haem/Hb_rcpt"/>
</dbReference>
<organism evidence="16 17">
    <name type="scientific">Ochrobactrum chromiisoli</name>
    <dbReference type="NCBI Taxonomy" id="2993941"/>
    <lineage>
        <taxon>Bacteria</taxon>
        <taxon>Pseudomonadati</taxon>
        <taxon>Pseudomonadota</taxon>
        <taxon>Alphaproteobacteria</taxon>
        <taxon>Hyphomicrobiales</taxon>
        <taxon>Brucellaceae</taxon>
        <taxon>Brucella/Ochrobactrum group</taxon>
        <taxon>Ochrobactrum</taxon>
    </lineage>
</organism>
<dbReference type="InterPro" id="IPR037066">
    <property type="entry name" value="Plug_dom_sf"/>
</dbReference>
<evidence type="ECO:0000256" key="2">
    <source>
        <dbReference type="ARBA" id="ARBA00009810"/>
    </source>
</evidence>
<dbReference type="InterPro" id="IPR000531">
    <property type="entry name" value="Beta-barrel_TonB"/>
</dbReference>
<proteinExistence type="inferred from homology"/>
<evidence type="ECO:0000256" key="5">
    <source>
        <dbReference type="ARBA" id="ARBA00022452"/>
    </source>
</evidence>
<feature type="domain" description="TonB-dependent receptor-like beta-barrel" evidence="14">
    <location>
        <begin position="248"/>
        <end position="639"/>
    </location>
</feature>
<dbReference type="PANTHER" id="PTHR30069">
    <property type="entry name" value="TONB-DEPENDENT OUTER MEMBRANE RECEPTOR"/>
    <property type="match status" value="1"/>
</dbReference>
<sequence>MRAINGAQKRSFLASTGLAVILMAIPQSAFAQQQSAVKETDGIELNTITIQKATGAQNSAASANKEIIKRDTIERFGTTKLDDVLRGTTPGVFTSINASNPGVAVNIRGFEGSGRVNMLIDGVPQNYRNSDHSSAGYSYIDANLLADIDIQRGAITTEQGGALAGSVNFRTLGVDDIILDGKEKGVLGRASWGSNGTGFSEMLAGAARVNSLGIAAAISRRDSKDYKNGDGDTVDKTGQELTSGLFKAEFGFGENQNLTLGGILYNNHYGTSQAGYGGGATIYDMFVQNRTFFAQYNYNPSDNDLLNLNVNLYHNTTLQNWGEGSGSFTGRQVAVKTTGMTASNTSQFSFGDVSVRWKNGLELNHDNASGNSVGVNPADANSDKVAVFTEATWTYNALQVITGLRYDHFKLKSEDDGISNSDGELSPKVTVAYNVTDWLQPYVTYSHSMRTPTLQETFLGGVAHAGVGSMKGNPNLRPEKQRGWEFGVNVSQDGIFTAEDGLRIKANYYTMRVEDYITLAADYTKFANVEGTSTVKGFELDARYDAGFAFAGIAYTHTKSELPEQNYLGGNQYLPEDIVSVTGGARFFDRKLEAGTRIQHVSSGKMLGGGESDAYTLVDLFAKYKFTDTLDASIQVLNVADKAYTPALSIYGSGRGRTFLVSTQFQF</sequence>
<evidence type="ECO:0000256" key="13">
    <source>
        <dbReference type="SAM" id="SignalP"/>
    </source>
</evidence>
<dbReference type="RefSeq" id="WP_265983947.1">
    <property type="nucleotide sequence ID" value="NZ_JAPHAV010000002.1"/>
</dbReference>
<comment type="subcellular location">
    <subcellularLocation>
        <location evidence="1 11">Cell outer membrane</location>
        <topology evidence="1 11">Multi-pass membrane protein</topology>
    </subcellularLocation>
</comment>
<evidence type="ECO:0000256" key="7">
    <source>
        <dbReference type="ARBA" id="ARBA00023077"/>
    </source>
</evidence>
<evidence type="ECO:0000256" key="6">
    <source>
        <dbReference type="ARBA" id="ARBA00022692"/>
    </source>
</evidence>
<dbReference type="Gene3D" id="2.40.170.20">
    <property type="entry name" value="TonB-dependent receptor, beta-barrel domain"/>
    <property type="match status" value="1"/>
</dbReference>
<comment type="similarity">
    <text evidence="2 11 12">Belongs to the TonB-dependent receptor family.</text>
</comment>
<keyword evidence="9 16" id="KW-0675">Receptor</keyword>
<dbReference type="PANTHER" id="PTHR30069:SF41">
    <property type="entry name" value="HEME_HEMOPEXIN UTILIZATION PROTEIN C"/>
    <property type="match status" value="1"/>
</dbReference>
<keyword evidence="7 12" id="KW-0798">TonB box</keyword>
<evidence type="ECO:0000256" key="4">
    <source>
        <dbReference type="ARBA" id="ARBA00022448"/>
    </source>
</evidence>
<dbReference type="CDD" id="cd01347">
    <property type="entry name" value="ligand_gated_channel"/>
    <property type="match status" value="1"/>
</dbReference>
<dbReference type="Proteomes" id="UP001301216">
    <property type="component" value="Unassembled WGS sequence"/>
</dbReference>
<evidence type="ECO:0000313" key="17">
    <source>
        <dbReference type="Proteomes" id="UP001301216"/>
    </source>
</evidence>
<evidence type="ECO:0000256" key="10">
    <source>
        <dbReference type="ARBA" id="ARBA00023237"/>
    </source>
</evidence>
<keyword evidence="10 11" id="KW-0998">Cell outer membrane</keyword>
<dbReference type="InterPro" id="IPR012910">
    <property type="entry name" value="Plug_dom"/>
</dbReference>
<evidence type="ECO:0000259" key="15">
    <source>
        <dbReference type="Pfam" id="PF07715"/>
    </source>
</evidence>
<evidence type="ECO:0000259" key="14">
    <source>
        <dbReference type="Pfam" id="PF00593"/>
    </source>
</evidence>
<accession>A0ABT3QLM3</accession>
<dbReference type="InterPro" id="IPR039426">
    <property type="entry name" value="TonB-dep_rcpt-like"/>
</dbReference>
<keyword evidence="17" id="KW-1185">Reference proteome</keyword>
<dbReference type="Gene3D" id="2.170.130.10">
    <property type="entry name" value="TonB-dependent receptor, plug domain"/>
    <property type="match status" value="1"/>
</dbReference>
<keyword evidence="13" id="KW-0732">Signal</keyword>
<dbReference type="SUPFAM" id="SSF56935">
    <property type="entry name" value="Porins"/>
    <property type="match status" value="1"/>
</dbReference>
<dbReference type="Pfam" id="PF07715">
    <property type="entry name" value="Plug"/>
    <property type="match status" value="1"/>
</dbReference>
<evidence type="ECO:0000256" key="11">
    <source>
        <dbReference type="PROSITE-ProRule" id="PRU01360"/>
    </source>
</evidence>
<name>A0ABT3QLM3_9HYPH</name>
<feature type="chain" id="PRO_5045525044" description="Heme transporter BhuA" evidence="13">
    <location>
        <begin position="32"/>
        <end position="667"/>
    </location>
</feature>
<feature type="domain" description="TonB-dependent receptor plug" evidence="15">
    <location>
        <begin position="61"/>
        <end position="165"/>
    </location>
</feature>
<evidence type="ECO:0000256" key="12">
    <source>
        <dbReference type="RuleBase" id="RU003357"/>
    </source>
</evidence>
<dbReference type="NCBIfam" id="TIGR01785">
    <property type="entry name" value="TonB-hemin"/>
    <property type="match status" value="1"/>
</dbReference>
<feature type="signal peptide" evidence="13">
    <location>
        <begin position="1"/>
        <end position="31"/>
    </location>
</feature>
<dbReference type="InterPro" id="IPR036942">
    <property type="entry name" value="Beta-barrel_TonB_sf"/>
</dbReference>
<dbReference type="Pfam" id="PF00593">
    <property type="entry name" value="TonB_dep_Rec_b-barrel"/>
    <property type="match status" value="1"/>
</dbReference>